<name>A0A8H6W529_MYCCL</name>
<evidence type="ECO:0000256" key="1">
    <source>
        <dbReference type="SAM" id="MobiDB-lite"/>
    </source>
</evidence>
<comment type="caution">
    <text evidence="3">The sequence shown here is derived from an EMBL/GenBank/DDBJ whole genome shotgun (WGS) entry which is preliminary data.</text>
</comment>
<dbReference type="SUPFAM" id="SSF49562">
    <property type="entry name" value="C2 domain (Calcium/lipid-binding domain, CaLB)"/>
    <property type="match status" value="1"/>
</dbReference>
<evidence type="ECO:0000313" key="3">
    <source>
        <dbReference type="EMBL" id="KAF7306074.1"/>
    </source>
</evidence>
<sequence length="192" mass="20954">MESSSSSTNTKRIQFHIDAATALPLTKNTNRPFVTVKIDDTAPQQLRTSTTRCDRAQDPSWQQNLTVNTMSPSCQVTFEVMQRSPVWAPGKPSTLACTDAYPLSTLLDMQGGNTFDTNIELPLHPAATTPDGKAPESPARLSVNIRELTSRHTAEEAFRISLERRRSQDSAGDGAERRTPSPTRVAFAAAPA</sequence>
<dbReference type="InterPro" id="IPR000008">
    <property type="entry name" value="C2_dom"/>
</dbReference>
<proteinExistence type="predicted"/>
<dbReference type="Proteomes" id="UP000613580">
    <property type="component" value="Unassembled WGS sequence"/>
</dbReference>
<dbReference type="InterPro" id="IPR035892">
    <property type="entry name" value="C2_domain_sf"/>
</dbReference>
<dbReference type="PROSITE" id="PS50004">
    <property type="entry name" value="C2"/>
    <property type="match status" value="1"/>
</dbReference>
<dbReference type="EMBL" id="JACAZE010000009">
    <property type="protein sequence ID" value="KAF7306074.1"/>
    <property type="molecule type" value="Genomic_DNA"/>
</dbReference>
<accession>A0A8H6W529</accession>
<organism evidence="3 4">
    <name type="scientific">Mycena chlorophos</name>
    <name type="common">Agaric fungus</name>
    <name type="synonym">Agaricus chlorophos</name>
    <dbReference type="NCBI Taxonomy" id="658473"/>
    <lineage>
        <taxon>Eukaryota</taxon>
        <taxon>Fungi</taxon>
        <taxon>Dikarya</taxon>
        <taxon>Basidiomycota</taxon>
        <taxon>Agaricomycotina</taxon>
        <taxon>Agaricomycetes</taxon>
        <taxon>Agaricomycetidae</taxon>
        <taxon>Agaricales</taxon>
        <taxon>Marasmiineae</taxon>
        <taxon>Mycenaceae</taxon>
        <taxon>Mycena</taxon>
    </lineage>
</organism>
<evidence type="ECO:0000313" key="4">
    <source>
        <dbReference type="Proteomes" id="UP000613580"/>
    </source>
</evidence>
<dbReference type="OrthoDB" id="73919at2759"/>
<dbReference type="Pfam" id="PF00168">
    <property type="entry name" value="C2"/>
    <property type="match status" value="1"/>
</dbReference>
<evidence type="ECO:0000259" key="2">
    <source>
        <dbReference type="PROSITE" id="PS50004"/>
    </source>
</evidence>
<feature type="domain" description="C2" evidence="2">
    <location>
        <begin position="1"/>
        <end position="116"/>
    </location>
</feature>
<dbReference type="AlphaFoldDB" id="A0A8H6W529"/>
<feature type="region of interest" description="Disordered" evidence="1">
    <location>
        <begin position="153"/>
        <end position="192"/>
    </location>
</feature>
<feature type="compositionally biased region" description="Basic and acidic residues" evidence="1">
    <location>
        <begin position="153"/>
        <end position="179"/>
    </location>
</feature>
<gene>
    <name evidence="3" type="ORF">HMN09_00762300</name>
</gene>
<dbReference type="Gene3D" id="2.60.40.150">
    <property type="entry name" value="C2 domain"/>
    <property type="match status" value="1"/>
</dbReference>
<protein>
    <submittedName>
        <fullName evidence="3">C2 domain-containing protein</fullName>
    </submittedName>
</protein>
<keyword evidence="4" id="KW-1185">Reference proteome</keyword>
<reference evidence="3" key="1">
    <citation type="submission" date="2020-05" db="EMBL/GenBank/DDBJ databases">
        <title>Mycena genomes resolve the evolution of fungal bioluminescence.</title>
        <authorList>
            <person name="Tsai I.J."/>
        </authorList>
    </citation>
    <scope>NUCLEOTIDE SEQUENCE</scope>
    <source>
        <strain evidence="3">110903Hualien_Pintung</strain>
    </source>
</reference>